<dbReference type="PANTHER" id="PTHR35894:SF1">
    <property type="entry name" value="PHOSPHORIBULOKINASE _ URIDINE KINASE FAMILY"/>
    <property type="match status" value="1"/>
</dbReference>
<protein>
    <recommendedName>
        <fullName evidence="1">AAA+ ATPase domain-containing protein</fullName>
    </recommendedName>
</protein>
<reference evidence="2" key="1">
    <citation type="submission" date="2019-06" db="EMBL/GenBank/DDBJ databases">
        <title>Complete genome sequence of Methylogaea oryzae strain JCM16910.</title>
        <authorList>
            <person name="Asakawa S."/>
        </authorList>
    </citation>
    <scope>NUCLEOTIDE SEQUENCE</scope>
    <source>
        <strain evidence="2">E10</strain>
    </source>
</reference>
<evidence type="ECO:0000259" key="1">
    <source>
        <dbReference type="SMART" id="SM00382"/>
    </source>
</evidence>
<dbReference type="Pfam" id="PF13401">
    <property type="entry name" value="AAA_22"/>
    <property type="match status" value="1"/>
</dbReference>
<proteinExistence type="predicted"/>
<dbReference type="InterPro" id="IPR003593">
    <property type="entry name" value="AAA+_ATPase"/>
</dbReference>
<organism evidence="2 3">
    <name type="scientific">Methylogaea oryzae</name>
    <dbReference type="NCBI Taxonomy" id="1295382"/>
    <lineage>
        <taxon>Bacteria</taxon>
        <taxon>Pseudomonadati</taxon>
        <taxon>Pseudomonadota</taxon>
        <taxon>Gammaproteobacteria</taxon>
        <taxon>Methylococcales</taxon>
        <taxon>Methylococcaceae</taxon>
        <taxon>Methylogaea</taxon>
    </lineage>
</organism>
<gene>
    <name evidence="2" type="ORF">MoryE10_03270</name>
</gene>
<evidence type="ECO:0000313" key="3">
    <source>
        <dbReference type="Proteomes" id="UP000824988"/>
    </source>
</evidence>
<dbReference type="InterPro" id="IPR052026">
    <property type="entry name" value="ExeA_AAA_ATPase_DNA-bind"/>
</dbReference>
<feature type="domain" description="AAA+ ATPase" evidence="1">
    <location>
        <begin position="142"/>
        <end position="300"/>
    </location>
</feature>
<dbReference type="Proteomes" id="UP000824988">
    <property type="component" value="Chromosome"/>
</dbReference>
<dbReference type="InterPro" id="IPR049945">
    <property type="entry name" value="AAA_22"/>
</dbReference>
<dbReference type="RefSeq" id="WP_221048019.1">
    <property type="nucleotide sequence ID" value="NZ_AP019782.1"/>
</dbReference>
<dbReference type="PANTHER" id="PTHR35894">
    <property type="entry name" value="GENERAL SECRETION PATHWAY PROTEIN A-RELATED"/>
    <property type="match status" value="1"/>
</dbReference>
<evidence type="ECO:0000313" key="2">
    <source>
        <dbReference type="EMBL" id="BBL69721.1"/>
    </source>
</evidence>
<accession>A0A8D5AJ63</accession>
<keyword evidence="3" id="KW-1185">Reference proteome</keyword>
<dbReference type="GO" id="GO:0016887">
    <property type="term" value="F:ATP hydrolysis activity"/>
    <property type="evidence" value="ECO:0007669"/>
    <property type="project" value="InterPro"/>
</dbReference>
<dbReference type="AlphaFoldDB" id="A0A8D5AJ63"/>
<dbReference type="EMBL" id="AP019782">
    <property type="protein sequence ID" value="BBL69721.1"/>
    <property type="molecule type" value="Genomic_DNA"/>
</dbReference>
<dbReference type="KEGG" id="moz:MoryE10_03270"/>
<sequence>MLKLKKMLQEHEIMQAEVARAADVSPATIAQLLNHGQWPRTIDREELIARIRAHLEDKRQMVYSEDWFNEVADEGGNPHQPGADVLKENDDMIPKPCTTKRAALRHFKLATDPTVDPESDDGVFKSTDYQDVYEAMYQCARFGGYIAVIGESGAGKTTILQELVEECSAEESRITLVRPYVMGMEKDDKTGKTLKATHLVEAIMAAIAPDEKKKSSPQERFEQCHQTLIASANAGYSVCMVIDEAHAAPDILLKHLKRFRDEMRLGRRRLISIILIGQPPLRRKISLRNYNMIEAAQRIPEHTLPPLGENLEGYLRHIIARAGGNADTLFAPGAIEAIRNRLEKVAVGSSKGSKGQVETVTTCLLYPLAVNNLVAAALNKAADMQAPAVSAAIVTGV</sequence>
<name>A0A8D5AJ63_9GAMM</name>
<dbReference type="SMART" id="SM00382">
    <property type="entry name" value="AAA"/>
    <property type="match status" value="1"/>
</dbReference>